<evidence type="ECO:0000256" key="6">
    <source>
        <dbReference type="ARBA" id="ARBA00023277"/>
    </source>
</evidence>
<keyword evidence="6" id="KW-0119">Carbohydrate metabolism</keyword>
<dbReference type="PANTHER" id="PTHR39730">
    <property type="entry name" value="ENDOGLUCANASE 1"/>
    <property type="match status" value="1"/>
</dbReference>
<dbReference type="PROSITE" id="PS51257">
    <property type="entry name" value="PROKAR_LIPOPROTEIN"/>
    <property type="match status" value="1"/>
</dbReference>
<evidence type="ECO:0000256" key="1">
    <source>
        <dbReference type="ARBA" id="ARBA00000966"/>
    </source>
</evidence>
<gene>
    <name evidence="12" type="ORF">SAMN05661053_2049</name>
</gene>
<evidence type="ECO:0000256" key="7">
    <source>
        <dbReference type="ARBA" id="ARBA00023295"/>
    </source>
</evidence>
<feature type="compositionally biased region" description="Low complexity" evidence="9">
    <location>
        <begin position="138"/>
        <end position="182"/>
    </location>
</feature>
<comment type="catalytic activity">
    <reaction evidence="1">
        <text>Endohydrolysis of (1-&gt;4)-beta-D-glucosidic linkages in cellulose, lichenin and cereal beta-D-glucans.</text>
        <dbReference type="EC" id="3.2.1.4"/>
    </reaction>
</comment>
<feature type="signal peptide" evidence="10">
    <location>
        <begin position="1"/>
        <end position="22"/>
    </location>
</feature>
<dbReference type="Gene3D" id="2.40.40.10">
    <property type="entry name" value="RlpA-like domain"/>
    <property type="match status" value="1"/>
</dbReference>
<reference evidence="12 13" key="1">
    <citation type="submission" date="2017-08" db="EMBL/GenBank/DDBJ databases">
        <authorList>
            <person name="de Groot N.N."/>
        </authorList>
    </citation>
    <scope>NUCLEOTIDE SEQUENCE [LARGE SCALE GENOMIC DNA]</scope>
    <source>
        <strain evidence="12 13">HM2</strain>
    </source>
</reference>
<name>A0A380S811_FIBSU</name>
<proteinExistence type="inferred from homology"/>
<evidence type="ECO:0000256" key="5">
    <source>
        <dbReference type="ARBA" id="ARBA00023001"/>
    </source>
</evidence>
<organism evidence="12 13">
    <name type="scientific">Fibrobacter succinogenes</name>
    <name type="common">Bacteroides succinogenes</name>
    <dbReference type="NCBI Taxonomy" id="833"/>
    <lineage>
        <taxon>Bacteria</taxon>
        <taxon>Pseudomonadati</taxon>
        <taxon>Fibrobacterota</taxon>
        <taxon>Fibrobacteria</taxon>
        <taxon>Fibrobacterales</taxon>
        <taxon>Fibrobacteraceae</taxon>
        <taxon>Fibrobacter</taxon>
    </lineage>
</organism>
<dbReference type="AlphaFoldDB" id="A0A380S811"/>
<keyword evidence="4 12" id="KW-0378">Hydrolase</keyword>
<dbReference type="Proteomes" id="UP000255423">
    <property type="component" value="Unassembled WGS sequence"/>
</dbReference>
<dbReference type="InterPro" id="IPR052288">
    <property type="entry name" value="GH45_Enzymes"/>
</dbReference>
<dbReference type="EC" id="3.2.1.4" evidence="3"/>
<dbReference type="GO" id="GO:0008810">
    <property type="term" value="F:cellulase activity"/>
    <property type="evidence" value="ECO:0007669"/>
    <property type="project" value="UniProtKB-EC"/>
</dbReference>
<feature type="chain" id="PRO_5016854836" description="cellulase" evidence="10">
    <location>
        <begin position="23"/>
        <end position="537"/>
    </location>
</feature>
<evidence type="ECO:0000313" key="13">
    <source>
        <dbReference type="Proteomes" id="UP000255423"/>
    </source>
</evidence>
<keyword evidence="8" id="KW-0624">Polysaccharide degradation</keyword>
<dbReference type="EMBL" id="UHJL01000002">
    <property type="protein sequence ID" value="SUQ24641.1"/>
    <property type="molecule type" value="Genomic_DNA"/>
</dbReference>
<sequence>MKKLLLSSLIAAGAFSMFSACSDDSSSVPSGPVQSSDVCSTMALSQGGWLLNVGNNSYWFIGENAVVTDTQNNPVGLWDGLGNIFDANGIPLMTGISLHLLQRCEANYVPGAASSSSGASTKTGSSSSTNSGLGGGSDQSSSSAVGPKTGSSSSVNPAQSSSSVYPTSSATPTSSAVESSSSNGPVKTVGNPEEDIKLYPVPTLKNILGNGTSGWNTRYWDACKPHCSQTSTDGEEGKPKITSQEVYEASHYTARVCNINDIEIPTFTYSKGLERYWVGIQNTPNACQEADPASGGGFTCTDMAPVAVNDTLAYAFVAGSDATTSCGKCFHLQYDGSFHDASASNGAKETHKALKGKHIIVMASNIGHDVKPGQFDLMVPGGGPGIFNALQLQITKPGIEWGATYGGFLTYCQNGEKCGYDGTLDCYQTCVKEMCDAAFGDSKYPNLLRGCHWFADWFMAADNPTYQWEEVDCPQYLIDKYSTTISTSIETKILFQSDWSKYSGGDFITTDACSNTPNAQGEYCDPEQLAADKAKTY</sequence>
<dbReference type="Pfam" id="PF02015">
    <property type="entry name" value="Glyco_hydro_45"/>
    <property type="match status" value="1"/>
</dbReference>
<evidence type="ECO:0000259" key="11">
    <source>
        <dbReference type="Pfam" id="PF02015"/>
    </source>
</evidence>
<evidence type="ECO:0000256" key="9">
    <source>
        <dbReference type="SAM" id="MobiDB-lite"/>
    </source>
</evidence>
<dbReference type="GO" id="GO:0030245">
    <property type="term" value="P:cellulose catabolic process"/>
    <property type="evidence" value="ECO:0007669"/>
    <property type="project" value="UniProtKB-KW"/>
</dbReference>
<keyword evidence="10" id="KW-0732">Signal</keyword>
<evidence type="ECO:0000256" key="8">
    <source>
        <dbReference type="ARBA" id="ARBA00023326"/>
    </source>
</evidence>
<evidence type="ECO:0000313" key="12">
    <source>
        <dbReference type="EMBL" id="SUQ24641.1"/>
    </source>
</evidence>
<comment type="similarity">
    <text evidence="2">Belongs to the glycosyl hydrolase 45 (cellulase K) family.</text>
</comment>
<evidence type="ECO:0000256" key="4">
    <source>
        <dbReference type="ARBA" id="ARBA00022801"/>
    </source>
</evidence>
<protein>
    <recommendedName>
        <fullName evidence="3">cellulase</fullName>
        <ecNumber evidence="3">3.2.1.4</ecNumber>
    </recommendedName>
</protein>
<dbReference type="SUPFAM" id="SSF50685">
    <property type="entry name" value="Barwin-like endoglucanases"/>
    <property type="match status" value="1"/>
</dbReference>
<dbReference type="RefSeq" id="WP_258285854.1">
    <property type="nucleotide sequence ID" value="NZ_UHJL01000002.1"/>
</dbReference>
<dbReference type="PANTHER" id="PTHR39730:SF1">
    <property type="entry name" value="ENDOGLUCANASE 1"/>
    <property type="match status" value="1"/>
</dbReference>
<accession>A0A380S811</accession>
<evidence type="ECO:0000256" key="3">
    <source>
        <dbReference type="ARBA" id="ARBA00012601"/>
    </source>
</evidence>
<evidence type="ECO:0000256" key="10">
    <source>
        <dbReference type="SAM" id="SignalP"/>
    </source>
</evidence>
<keyword evidence="5" id="KW-0136">Cellulose degradation</keyword>
<feature type="compositionally biased region" description="Low complexity" evidence="9">
    <location>
        <begin position="111"/>
        <end position="131"/>
    </location>
</feature>
<dbReference type="InterPro" id="IPR036908">
    <property type="entry name" value="RlpA-like_sf"/>
</dbReference>
<dbReference type="InterPro" id="IPR000334">
    <property type="entry name" value="Glyco_hydro_45"/>
</dbReference>
<keyword evidence="7" id="KW-0326">Glycosidase</keyword>
<feature type="domain" description="Glycosyl hydrolases family 45 active site" evidence="11">
    <location>
        <begin position="292"/>
        <end position="409"/>
    </location>
</feature>
<evidence type="ECO:0000256" key="2">
    <source>
        <dbReference type="ARBA" id="ARBA00007793"/>
    </source>
</evidence>
<feature type="region of interest" description="Disordered" evidence="9">
    <location>
        <begin position="111"/>
        <end position="193"/>
    </location>
</feature>